<dbReference type="SUPFAM" id="SSF54427">
    <property type="entry name" value="NTF2-like"/>
    <property type="match status" value="1"/>
</dbReference>
<feature type="domain" description="SnoaL-like" evidence="1">
    <location>
        <begin position="8"/>
        <end position="131"/>
    </location>
</feature>
<evidence type="ECO:0000313" key="3">
    <source>
        <dbReference type="Proteomes" id="UP000051660"/>
    </source>
</evidence>
<dbReference type="RefSeq" id="WP_057856491.1">
    <property type="nucleotide sequence ID" value="NZ_LLYB01000035.1"/>
</dbReference>
<dbReference type="OrthoDB" id="581683at2"/>
<evidence type="ECO:0000313" key="2">
    <source>
        <dbReference type="EMBL" id="KRR27770.1"/>
    </source>
</evidence>
<sequence length="174" mass="19900">MAQARIAELLDREAIRDCIYRYCRGVDRADEAALRGAYWPDATDEHGPYSGPVEGFFQWASGIFESGARNVHMVGNILIEFTAPNEAVVETYFLALQRGPGRDGVVRQFLIAGRYCDVFQQRDGEWRVFRRVVVYDWVDEQVAATEPEATRFGPRLPLGRRFPDDPIYGLLRPR</sequence>
<gene>
    <name evidence="2" type="ORF">CQ14_29270</name>
</gene>
<reference evidence="2 3" key="1">
    <citation type="submission" date="2014-03" db="EMBL/GenBank/DDBJ databases">
        <title>Bradyrhizobium valentinum sp. nov., isolated from effective nodules of Lupinus mariae-josephae, a lupine endemic of basic-lime soils in Eastern Spain.</title>
        <authorList>
            <person name="Duran D."/>
            <person name="Rey L."/>
            <person name="Navarro A."/>
            <person name="Busquets A."/>
            <person name="Imperial J."/>
            <person name="Ruiz-Argueso T."/>
        </authorList>
    </citation>
    <scope>NUCLEOTIDE SEQUENCE [LARGE SCALE GENOMIC DNA]</scope>
    <source>
        <strain evidence="2 3">CCBAU 23086</strain>
    </source>
</reference>
<evidence type="ECO:0000259" key="1">
    <source>
        <dbReference type="Pfam" id="PF13577"/>
    </source>
</evidence>
<proteinExistence type="predicted"/>
<dbReference type="Gene3D" id="3.10.450.50">
    <property type="match status" value="1"/>
</dbReference>
<name>A0A0R3N6U9_9BRAD</name>
<dbReference type="Pfam" id="PF13577">
    <property type="entry name" value="SnoaL_4"/>
    <property type="match status" value="1"/>
</dbReference>
<dbReference type="InterPro" id="IPR037401">
    <property type="entry name" value="SnoaL-like"/>
</dbReference>
<accession>A0A0R3N6U9</accession>
<dbReference type="InterPro" id="IPR032710">
    <property type="entry name" value="NTF2-like_dom_sf"/>
</dbReference>
<organism evidence="2 3">
    <name type="scientific">Bradyrhizobium lablabi</name>
    <dbReference type="NCBI Taxonomy" id="722472"/>
    <lineage>
        <taxon>Bacteria</taxon>
        <taxon>Pseudomonadati</taxon>
        <taxon>Pseudomonadota</taxon>
        <taxon>Alphaproteobacteria</taxon>
        <taxon>Hyphomicrobiales</taxon>
        <taxon>Nitrobacteraceae</taxon>
        <taxon>Bradyrhizobium</taxon>
    </lineage>
</organism>
<comment type="caution">
    <text evidence="2">The sequence shown here is derived from an EMBL/GenBank/DDBJ whole genome shotgun (WGS) entry which is preliminary data.</text>
</comment>
<dbReference type="AlphaFoldDB" id="A0A0R3N6U9"/>
<dbReference type="CDD" id="cd00531">
    <property type="entry name" value="NTF2_like"/>
    <property type="match status" value="1"/>
</dbReference>
<dbReference type="Proteomes" id="UP000051660">
    <property type="component" value="Unassembled WGS sequence"/>
</dbReference>
<protein>
    <recommendedName>
        <fullName evidence="1">SnoaL-like domain-containing protein</fullName>
    </recommendedName>
</protein>
<dbReference type="EMBL" id="LLYB01000035">
    <property type="protein sequence ID" value="KRR27770.1"/>
    <property type="molecule type" value="Genomic_DNA"/>
</dbReference>